<comment type="caution">
    <text evidence="1">The sequence shown here is derived from an EMBL/GenBank/DDBJ whole genome shotgun (WGS) entry which is preliminary data.</text>
</comment>
<proteinExistence type="predicted"/>
<accession>A0AAN9LY85</accession>
<gene>
    <name evidence="1" type="ORF">VNO80_25245</name>
</gene>
<sequence>MRSCFSPLLKEVLDEAHEQPPFGLVPIPLPLCHEDVDHAPMEKTRDFGTGGVFEAVGVVVVCIIVPWRTRVKRGGDNEEKPSRR</sequence>
<evidence type="ECO:0000313" key="2">
    <source>
        <dbReference type="Proteomes" id="UP001374584"/>
    </source>
</evidence>
<reference evidence="1 2" key="1">
    <citation type="submission" date="2024-01" db="EMBL/GenBank/DDBJ databases">
        <title>The genomes of 5 underutilized Papilionoideae crops provide insights into root nodulation and disease resistanc.</title>
        <authorList>
            <person name="Jiang F."/>
        </authorList>
    </citation>
    <scope>NUCLEOTIDE SEQUENCE [LARGE SCALE GENOMIC DNA]</scope>
    <source>
        <strain evidence="1">JINMINGXINNONG_FW02</strain>
        <tissue evidence="1">Leaves</tissue>
    </source>
</reference>
<evidence type="ECO:0000313" key="1">
    <source>
        <dbReference type="EMBL" id="KAK7342298.1"/>
    </source>
</evidence>
<name>A0AAN9LY85_PHACN</name>
<dbReference type="EMBL" id="JAYMYR010000009">
    <property type="protein sequence ID" value="KAK7342298.1"/>
    <property type="molecule type" value="Genomic_DNA"/>
</dbReference>
<dbReference type="Proteomes" id="UP001374584">
    <property type="component" value="Unassembled WGS sequence"/>
</dbReference>
<protein>
    <submittedName>
        <fullName evidence="1">Uncharacterized protein</fullName>
    </submittedName>
</protein>
<dbReference type="AlphaFoldDB" id="A0AAN9LY85"/>
<organism evidence="1 2">
    <name type="scientific">Phaseolus coccineus</name>
    <name type="common">Scarlet runner bean</name>
    <name type="synonym">Phaseolus multiflorus</name>
    <dbReference type="NCBI Taxonomy" id="3886"/>
    <lineage>
        <taxon>Eukaryota</taxon>
        <taxon>Viridiplantae</taxon>
        <taxon>Streptophyta</taxon>
        <taxon>Embryophyta</taxon>
        <taxon>Tracheophyta</taxon>
        <taxon>Spermatophyta</taxon>
        <taxon>Magnoliopsida</taxon>
        <taxon>eudicotyledons</taxon>
        <taxon>Gunneridae</taxon>
        <taxon>Pentapetalae</taxon>
        <taxon>rosids</taxon>
        <taxon>fabids</taxon>
        <taxon>Fabales</taxon>
        <taxon>Fabaceae</taxon>
        <taxon>Papilionoideae</taxon>
        <taxon>50 kb inversion clade</taxon>
        <taxon>NPAAA clade</taxon>
        <taxon>indigoferoid/millettioid clade</taxon>
        <taxon>Phaseoleae</taxon>
        <taxon>Phaseolus</taxon>
    </lineage>
</organism>
<keyword evidence="2" id="KW-1185">Reference proteome</keyword>